<protein>
    <recommendedName>
        <fullName evidence="3">Nucleotidyl transferase AbiEii/AbiGii toxin family protein</fullName>
    </recommendedName>
</protein>
<dbReference type="InterPro" id="IPR014942">
    <property type="entry name" value="AbiEii"/>
</dbReference>
<gene>
    <name evidence="1" type="ORF">D4Q52_13715</name>
</gene>
<reference evidence="1 2" key="1">
    <citation type="submission" date="2018-09" db="EMBL/GenBank/DDBJ databases">
        <title>Draft genome sequence of Rhodopseudomonas palustris 2.1.18.</title>
        <authorList>
            <person name="Robertson S.L."/>
            <person name="Meyer T.E."/>
            <person name="Kyndt J.A."/>
        </authorList>
    </citation>
    <scope>NUCLEOTIDE SEQUENCE [LARGE SCALE GENOMIC DNA]</scope>
    <source>
        <strain evidence="1 2">2.1.18</strain>
    </source>
</reference>
<evidence type="ECO:0000313" key="1">
    <source>
        <dbReference type="EMBL" id="RJF73919.1"/>
    </source>
</evidence>
<dbReference type="Pfam" id="PF08843">
    <property type="entry name" value="AbiEii"/>
    <property type="match status" value="1"/>
</dbReference>
<name>A0A418VD53_RHOPL</name>
<accession>A0A418VD53</accession>
<sequence length="221" mass="24036">MRTTFEPRLDILPEAQRQVWPLLGFTPALDFVLYGGTAVALHLGHRVSVDFDFFRSEPLDKPQLDTALSGLTDYEAVQDEKNTLVIRAHSPAGAVKISFFGGLGFPRINPPLLTIDRVSLVASREDLLATKLKAVLDRAEAKDYRDIAALLEAGVSLGRGLAGFSQIFGRDPALPLRALGYFKDGDLQTLPDRDRNVLQTARDAVTEIPDLAVLSGSLAAP</sequence>
<evidence type="ECO:0008006" key="3">
    <source>
        <dbReference type="Google" id="ProtNLM"/>
    </source>
</evidence>
<comment type="caution">
    <text evidence="1">The sequence shown here is derived from an EMBL/GenBank/DDBJ whole genome shotgun (WGS) entry which is preliminary data.</text>
</comment>
<dbReference type="EMBL" id="QYYD01000013">
    <property type="protein sequence ID" value="RJF73919.1"/>
    <property type="molecule type" value="Genomic_DNA"/>
</dbReference>
<proteinExistence type="predicted"/>
<dbReference type="AlphaFoldDB" id="A0A418VD53"/>
<organism evidence="1 2">
    <name type="scientific">Rhodopseudomonas palustris</name>
    <dbReference type="NCBI Taxonomy" id="1076"/>
    <lineage>
        <taxon>Bacteria</taxon>
        <taxon>Pseudomonadati</taxon>
        <taxon>Pseudomonadota</taxon>
        <taxon>Alphaproteobacteria</taxon>
        <taxon>Hyphomicrobiales</taxon>
        <taxon>Nitrobacteraceae</taxon>
        <taxon>Rhodopseudomonas</taxon>
    </lineage>
</organism>
<evidence type="ECO:0000313" key="2">
    <source>
        <dbReference type="Proteomes" id="UP000285523"/>
    </source>
</evidence>
<dbReference type="OrthoDB" id="9796281at2"/>
<dbReference type="Proteomes" id="UP000285523">
    <property type="component" value="Unassembled WGS sequence"/>
</dbReference>